<dbReference type="OrthoDB" id="66303at2759"/>
<dbReference type="AlphaFoldDB" id="A0A1V9ZUS6"/>
<proteinExistence type="predicted"/>
<name>A0A1V9ZUS6_ACHHY</name>
<evidence type="ECO:0000313" key="2">
    <source>
        <dbReference type="EMBL" id="OQS01757.1"/>
    </source>
</evidence>
<dbReference type="EMBL" id="JNBR01000001">
    <property type="protein sequence ID" value="OQS01757.1"/>
    <property type="molecule type" value="Genomic_DNA"/>
</dbReference>
<keyword evidence="3" id="KW-1185">Reference proteome</keyword>
<accession>A0A1V9ZUS6</accession>
<comment type="caution">
    <text evidence="2">The sequence shown here is derived from an EMBL/GenBank/DDBJ whole genome shotgun (WGS) entry which is preliminary data.</text>
</comment>
<gene>
    <name evidence="2" type="ORF">ACHHYP_00277</name>
</gene>
<sequence length="249" mass="28284">MAHPTTPPPALSAQEKKIRRRVQCKMNMRCYRERRKRNVTGLEDGIAALQQQIDGLLAQKRALQVHRPLAFYGEHSTPVAITMQYKDMMSQGGFGPKQEAFFRANFSPDFMAHGRTLDNFISMWYRVGRFYAQPNPLVALAPIGENIVRFEVSLHVEVTRPLLEECFRYVLEQEEPATIDALVAGRHHMDTVMERFFYFDQLDDGRFVISGSSCGDDRVAVLAALVAQARREATKSLSSHSLTNLLHVS</sequence>
<protein>
    <recommendedName>
        <fullName evidence="4">Bzip transcription factor</fullName>
    </recommendedName>
</protein>
<keyword evidence="1" id="KW-0175">Coiled coil</keyword>
<evidence type="ECO:0008006" key="4">
    <source>
        <dbReference type="Google" id="ProtNLM"/>
    </source>
</evidence>
<dbReference type="Proteomes" id="UP000243579">
    <property type="component" value="Unassembled WGS sequence"/>
</dbReference>
<evidence type="ECO:0000256" key="1">
    <source>
        <dbReference type="SAM" id="Coils"/>
    </source>
</evidence>
<evidence type="ECO:0000313" key="3">
    <source>
        <dbReference type="Proteomes" id="UP000243579"/>
    </source>
</evidence>
<feature type="coiled-coil region" evidence="1">
    <location>
        <begin position="39"/>
        <end position="66"/>
    </location>
</feature>
<reference evidence="2 3" key="1">
    <citation type="journal article" date="2014" name="Genome Biol. Evol.">
        <title>The secreted proteins of Achlya hypogyna and Thraustotheca clavata identify the ancestral oomycete secretome and reveal gene acquisitions by horizontal gene transfer.</title>
        <authorList>
            <person name="Misner I."/>
            <person name="Blouin N."/>
            <person name="Leonard G."/>
            <person name="Richards T.A."/>
            <person name="Lane C.E."/>
        </authorList>
    </citation>
    <scope>NUCLEOTIDE SEQUENCE [LARGE SCALE GENOMIC DNA]</scope>
    <source>
        <strain evidence="2 3">ATCC 48635</strain>
    </source>
</reference>
<organism evidence="2 3">
    <name type="scientific">Achlya hypogyna</name>
    <name type="common">Oomycete</name>
    <name type="synonym">Protoachlya hypogyna</name>
    <dbReference type="NCBI Taxonomy" id="1202772"/>
    <lineage>
        <taxon>Eukaryota</taxon>
        <taxon>Sar</taxon>
        <taxon>Stramenopiles</taxon>
        <taxon>Oomycota</taxon>
        <taxon>Saprolegniomycetes</taxon>
        <taxon>Saprolegniales</taxon>
        <taxon>Achlyaceae</taxon>
        <taxon>Achlya</taxon>
    </lineage>
</organism>